<evidence type="ECO:0000256" key="5">
    <source>
        <dbReference type="ARBA" id="ARBA00023136"/>
    </source>
</evidence>
<feature type="transmembrane region" description="Helical" evidence="7">
    <location>
        <begin position="293"/>
        <end position="317"/>
    </location>
</feature>
<dbReference type="FunFam" id="1.20.1250.20:FF:000065">
    <property type="entry name" value="Putative MFS pantothenate transporter"/>
    <property type="match status" value="1"/>
</dbReference>
<evidence type="ECO:0000256" key="6">
    <source>
        <dbReference type="ARBA" id="ARBA00037968"/>
    </source>
</evidence>
<feature type="transmembrane region" description="Helical" evidence="7">
    <location>
        <begin position="232"/>
        <end position="254"/>
    </location>
</feature>
<evidence type="ECO:0000313" key="10">
    <source>
        <dbReference type="Proteomes" id="UP000827549"/>
    </source>
</evidence>
<keyword evidence="2" id="KW-0813">Transport</keyword>
<evidence type="ECO:0000256" key="4">
    <source>
        <dbReference type="ARBA" id="ARBA00022989"/>
    </source>
</evidence>
<dbReference type="Gene3D" id="1.20.1250.20">
    <property type="entry name" value="MFS general substrate transporter like domains"/>
    <property type="match status" value="1"/>
</dbReference>
<dbReference type="GO" id="GO:0016020">
    <property type="term" value="C:membrane"/>
    <property type="evidence" value="ECO:0007669"/>
    <property type="project" value="UniProtKB-SubCell"/>
</dbReference>
<proteinExistence type="inferred from homology"/>
<dbReference type="PANTHER" id="PTHR43791:SF36">
    <property type="entry name" value="TRANSPORTER, PUTATIVE (AFU_ORTHOLOGUE AFUA_6G08340)-RELATED"/>
    <property type="match status" value="1"/>
</dbReference>
<evidence type="ECO:0000256" key="7">
    <source>
        <dbReference type="SAM" id="Phobius"/>
    </source>
</evidence>
<feature type="transmembrane region" description="Helical" evidence="7">
    <location>
        <begin position="436"/>
        <end position="458"/>
    </location>
</feature>
<feature type="transmembrane region" description="Helical" evidence="7">
    <location>
        <begin position="379"/>
        <end position="396"/>
    </location>
</feature>
<keyword evidence="3 7" id="KW-0812">Transmembrane</keyword>
<organism evidence="9 10">
    <name type="scientific">Vanrija pseudolonga</name>
    <dbReference type="NCBI Taxonomy" id="143232"/>
    <lineage>
        <taxon>Eukaryota</taxon>
        <taxon>Fungi</taxon>
        <taxon>Dikarya</taxon>
        <taxon>Basidiomycota</taxon>
        <taxon>Agaricomycotina</taxon>
        <taxon>Tremellomycetes</taxon>
        <taxon>Trichosporonales</taxon>
        <taxon>Trichosporonaceae</taxon>
        <taxon>Vanrija</taxon>
    </lineage>
</organism>
<name>A0AAF0Y955_9TREE</name>
<dbReference type="EMBL" id="CP086716">
    <property type="protein sequence ID" value="WOO81647.1"/>
    <property type="molecule type" value="Genomic_DNA"/>
</dbReference>
<comment type="subcellular location">
    <subcellularLocation>
        <location evidence="1">Membrane</location>
        <topology evidence="1">Multi-pass membrane protein</topology>
    </subcellularLocation>
</comment>
<keyword evidence="4 7" id="KW-1133">Transmembrane helix</keyword>
<keyword evidence="5 7" id="KW-0472">Membrane</keyword>
<accession>A0AAF0Y955</accession>
<gene>
    <name evidence="9" type="primary">VHT1</name>
    <name evidence="9" type="ORF">LOC62_03G005170</name>
</gene>
<dbReference type="InterPro" id="IPR020846">
    <property type="entry name" value="MFS_dom"/>
</dbReference>
<dbReference type="RefSeq" id="XP_062627679.1">
    <property type="nucleotide sequence ID" value="XM_062771695.1"/>
</dbReference>
<reference evidence="9" key="1">
    <citation type="submission" date="2023-10" db="EMBL/GenBank/DDBJ databases">
        <authorList>
            <person name="Noh H."/>
        </authorList>
    </citation>
    <scope>NUCLEOTIDE SEQUENCE</scope>
    <source>
        <strain evidence="9">DUCC4014</strain>
    </source>
</reference>
<feature type="transmembrane region" description="Helical" evidence="7">
    <location>
        <begin position="346"/>
        <end position="367"/>
    </location>
</feature>
<dbReference type="GeneID" id="87808400"/>
<evidence type="ECO:0000256" key="1">
    <source>
        <dbReference type="ARBA" id="ARBA00004141"/>
    </source>
</evidence>
<sequence>MAAVPYASDKKAEYLDAEVTGHDAAAGALGEATPSKHSLDEDDDNAPVVGFYDLPLEERRKERKFLWKLDLIYVTVAMVAFVFKIVDQNNISNAYVSGMKEEIGIKGNEYNWFTTYFNIGYIIVLYPSQIAITHWGAHWWLPACELIWGVLTCVLSIVQNSKTVFGIRFLIGMAEGTAWPGNTTLIAQWYLPHEVATRLALFNLAQPIGGMISGVMQAALSTHLDGVHGRSGWRWAFIVNGVCTIFIALVAFVCQPGMPDRPNPLARWYLTDEDYAIARRRVARVKRKAHKPLTVKAFFGAFKYWQLWAIALCWAYGYNTVPSSYFNLWLKSLTKANGAKKYTVAMLNYLTVAGQSVSFLSLVVLLGLSDYLGVRLPSLALHTILNVFSLVILIIRPKNEQLHMAGYFINYGGLPGYLLPCAWAATYLGHVPDVRAVLFATGTVISYINVAFIPLWAYPASQAPNWKVGAKFYLGSMLVTAVLFVATAWGLRWEERKRLRAEGKDVPKPKWYAFLWT</sequence>
<dbReference type="AlphaFoldDB" id="A0AAF0Y955"/>
<dbReference type="PANTHER" id="PTHR43791">
    <property type="entry name" value="PERMEASE-RELATED"/>
    <property type="match status" value="1"/>
</dbReference>
<feature type="transmembrane region" description="Helical" evidence="7">
    <location>
        <begin position="199"/>
        <end position="220"/>
    </location>
</feature>
<dbReference type="GO" id="GO:0022857">
    <property type="term" value="F:transmembrane transporter activity"/>
    <property type="evidence" value="ECO:0007669"/>
    <property type="project" value="InterPro"/>
</dbReference>
<dbReference type="PROSITE" id="PS50850">
    <property type="entry name" value="MFS"/>
    <property type="match status" value="1"/>
</dbReference>
<dbReference type="InterPro" id="IPR011701">
    <property type="entry name" value="MFS"/>
</dbReference>
<feature type="transmembrane region" description="Helical" evidence="7">
    <location>
        <begin position="408"/>
        <end position="429"/>
    </location>
</feature>
<evidence type="ECO:0000259" key="8">
    <source>
        <dbReference type="PROSITE" id="PS50850"/>
    </source>
</evidence>
<protein>
    <submittedName>
        <fullName evidence="9">Vitamin H transporter</fullName>
    </submittedName>
</protein>
<dbReference type="SUPFAM" id="SSF103473">
    <property type="entry name" value="MFS general substrate transporter"/>
    <property type="match status" value="1"/>
</dbReference>
<evidence type="ECO:0000313" key="9">
    <source>
        <dbReference type="EMBL" id="WOO81647.1"/>
    </source>
</evidence>
<comment type="similarity">
    <text evidence="6">Belongs to the major facilitator superfamily. Allantoate permease family.</text>
</comment>
<dbReference type="InterPro" id="IPR036259">
    <property type="entry name" value="MFS_trans_sf"/>
</dbReference>
<feature type="transmembrane region" description="Helical" evidence="7">
    <location>
        <begin position="139"/>
        <end position="158"/>
    </location>
</feature>
<evidence type="ECO:0000256" key="2">
    <source>
        <dbReference type="ARBA" id="ARBA00022448"/>
    </source>
</evidence>
<feature type="transmembrane region" description="Helical" evidence="7">
    <location>
        <begin position="470"/>
        <end position="491"/>
    </location>
</feature>
<evidence type="ECO:0000256" key="3">
    <source>
        <dbReference type="ARBA" id="ARBA00022692"/>
    </source>
</evidence>
<feature type="domain" description="Major facilitator superfamily (MFS) profile" evidence="8">
    <location>
        <begin position="73"/>
        <end position="517"/>
    </location>
</feature>
<dbReference type="Proteomes" id="UP000827549">
    <property type="component" value="Chromosome 3"/>
</dbReference>
<dbReference type="Pfam" id="PF07690">
    <property type="entry name" value="MFS_1"/>
    <property type="match status" value="1"/>
</dbReference>
<keyword evidence="10" id="KW-1185">Reference proteome</keyword>